<comment type="caution">
    <text evidence="2">The sequence shown here is derived from an EMBL/GenBank/DDBJ whole genome shotgun (WGS) entry which is preliminary data.</text>
</comment>
<evidence type="ECO:0000256" key="1">
    <source>
        <dbReference type="SAM" id="SignalP"/>
    </source>
</evidence>
<dbReference type="AlphaFoldDB" id="A0A4V5LS87"/>
<evidence type="ECO:0000313" key="2">
    <source>
        <dbReference type="EMBL" id="TJY41769.1"/>
    </source>
</evidence>
<accession>A0A4V5LS87</accession>
<dbReference type="OrthoDB" id="2610068at2"/>
<sequence>MKAGKNPMKNKKIFLLTLALFALLLTSACGTKANNNGAVTDTNGAATDAGNTKPAATADAAAPTETNEQILIIIDQTPKPIEGNSFDFGVQQLPEGYALAEMQWISKENLIVNSIQDAIQHGASGEDGFYISGNGQYTGFFYPDTMKGETGQVVFLFKNAEGKELTWKKEITLK</sequence>
<feature type="signal peptide" evidence="1">
    <location>
        <begin position="1"/>
        <end position="33"/>
    </location>
</feature>
<evidence type="ECO:0000313" key="3">
    <source>
        <dbReference type="Proteomes" id="UP000309673"/>
    </source>
</evidence>
<dbReference type="EMBL" id="SUPK01000005">
    <property type="protein sequence ID" value="TJY41769.1"/>
    <property type="molecule type" value="Genomic_DNA"/>
</dbReference>
<protein>
    <recommendedName>
        <fullName evidence="4">DUF4352 domain-containing protein</fullName>
    </recommendedName>
</protein>
<feature type="chain" id="PRO_5020399218" description="DUF4352 domain-containing protein" evidence="1">
    <location>
        <begin position="34"/>
        <end position="174"/>
    </location>
</feature>
<dbReference type="PROSITE" id="PS51257">
    <property type="entry name" value="PROKAR_LIPOPROTEIN"/>
    <property type="match status" value="1"/>
</dbReference>
<evidence type="ECO:0008006" key="4">
    <source>
        <dbReference type="Google" id="ProtNLM"/>
    </source>
</evidence>
<keyword evidence="3" id="KW-1185">Reference proteome</keyword>
<dbReference type="Proteomes" id="UP000309673">
    <property type="component" value="Unassembled WGS sequence"/>
</dbReference>
<proteinExistence type="predicted"/>
<keyword evidence="1" id="KW-0732">Signal</keyword>
<name>A0A4V5LS87_9BACL</name>
<gene>
    <name evidence="2" type="ORF">E5161_11225</name>
</gene>
<reference evidence="2 3" key="1">
    <citation type="submission" date="2019-04" db="EMBL/GenBank/DDBJ databases">
        <title>Cohnella sp. nov., isolated from soil.</title>
        <authorList>
            <person name="Kim W."/>
        </authorList>
    </citation>
    <scope>NUCLEOTIDE SEQUENCE [LARGE SCALE GENOMIC DNA]</scope>
    <source>
        <strain evidence="2 3">CAU 1483</strain>
    </source>
</reference>
<organism evidence="2 3">
    <name type="scientific">Cohnella pontilimi</name>
    <dbReference type="NCBI Taxonomy" id="2564100"/>
    <lineage>
        <taxon>Bacteria</taxon>
        <taxon>Bacillati</taxon>
        <taxon>Bacillota</taxon>
        <taxon>Bacilli</taxon>
        <taxon>Bacillales</taxon>
        <taxon>Paenibacillaceae</taxon>
        <taxon>Cohnella</taxon>
    </lineage>
</organism>